<dbReference type="Proteomes" id="UP000594638">
    <property type="component" value="Unassembled WGS sequence"/>
</dbReference>
<feature type="region of interest" description="Disordered" evidence="1">
    <location>
        <begin position="50"/>
        <end position="70"/>
    </location>
</feature>
<dbReference type="Gene3D" id="2.30.30.140">
    <property type="match status" value="1"/>
</dbReference>
<comment type="caution">
    <text evidence="2">The sequence shown here is derived from an EMBL/GenBank/DDBJ whole genome shotgun (WGS) entry which is preliminary data.</text>
</comment>
<gene>
    <name evidence="2" type="ORF">OLEA9_A054213</name>
</gene>
<evidence type="ECO:0000313" key="3">
    <source>
        <dbReference type="Proteomes" id="UP000594638"/>
    </source>
</evidence>
<dbReference type="EMBL" id="CACTIH010004153">
    <property type="protein sequence ID" value="CAA2989812.1"/>
    <property type="molecule type" value="Genomic_DNA"/>
</dbReference>
<evidence type="ECO:0000313" key="2">
    <source>
        <dbReference type="EMBL" id="CAA2989812.1"/>
    </source>
</evidence>
<sequence>MVIYNEKVENEEKLVVQDHEFHVEDIVWGKIRNQPLWPRQIHNPLDAFAEGEDEVESQGEAKNESNGEQLDVDVQQATLKGEVVVVVEGVIKIGVNPIIVISDSWKTAQAIAKEVGITYVRAKVIPTRRS</sequence>
<protein>
    <submittedName>
        <fullName evidence="2">Copper-transporting ATPase RAN1</fullName>
    </submittedName>
</protein>
<keyword evidence="3" id="KW-1185">Reference proteome</keyword>
<name>A0A8S0SBY5_OLEEU</name>
<reference evidence="2 3" key="1">
    <citation type="submission" date="2019-12" db="EMBL/GenBank/DDBJ databases">
        <authorList>
            <person name="Alioto T."/>
            <person name="Alioto T."/>
            <person name="Gomez Garrido J."/>
        </authorList>
    </citation>
    <scope>NUCLEOTIDE SEQUENCE [LARGE SCALE GENOMIC DNA]</scope>
</reference>
<proteinExistence type="predicted"/>
<dbReference type="Gramene" id="OE9A054213T1">
    <property type="protein sequence ID" value="OE9A054213C1"/>
    <property type="gene ID" value="OE9A054213"/>
</dbReference>
<accession>A0A8S0SBY5</accession>
<evidence type="ECO:0000256" key="1">
    <source>
        <dbReference type="SAM" id="MobiDB-lite"/>
    </source>
</evidence>
<dbReference type="SUPFAM" id="SSF63748">
    <property type="entry name" value="Tudor/PWWP/MBT"/>
    <property type="match status" value="1"/>
</dbReference>
<dbReference type="AlphaFoldDB" id="A0A8S0SBY5"/>
<organism evidence="2 3">
    <name type="scientific">Olea europaea subsp. europaea</name>
    <dbReference type="NCBI Taxonomy" id="158383"/>
    <lineage>
        <taxon>Eukaryota</taxon>
        <taxon>Viridiplantae</taxon>
        <taxon>Streptophyta</taxon>
        <taxon>Embryophyta</taxon>
        <taxon>Tracheophyta</taxon>
        <taxon>Spermatophyta</taxon>
        <taxon>Magnoliopsida</taxon>
        <taxon>eudicotyledons</taxon>
        <taxon>Gunneridae</taxon>
        <taxon>Pentapetalae</taxon>
        <taxon>asterids</taxon>
        <taxon>lamiids</taxon>
        <taxon>Lamiales</taxon>
        <taxon>Oleaceae</taxon>
        <taxon>Oleeae</taxon>
        <taxon>Olea</taxon>
    </lineage>
</organism>